<proteinExistence type="predicted"/>
<protein>
    <submittedName>
        <fullName evidence="2">Uncharacterized protein</fullName>
    </submittedName>
</protein>
<evidence type="ECO:0000313" key="2">
    <source>
        <dbReference type="EMBL" id="AGM11891.1"/>
    </source>
</evidence>
<dbReference type="GeneID" id="16193600"/>
<feature type="transmembrane region" description="Helical" evidence="1">
    <location>
        <begin position="81"/>
        <end position="101"/>
    </location>
</feature>
<evidence type="ECO:0000256" key="1">
    <source>
        <dbReference type="SAM" id="Phobius"/>
    </source>
</evidence>
<organism evidence="2 3">
    <name type="scientific">Haloarcula californiae tailed virus 1</name>
    <dbReference type="NCBI Taxonomy" id="1273746"/>
    <lineage>
        <taxon>Viruses</taxon>
        <taxon>Duplodnaviria</taxon>
        <taxon>Heunggongvirae</taxon>
        <taxon>Uroviricota</taxon>
        <taxon>Caudoviricetes</taxon>
        <taxon>Thumleimavirales</taxon>
        <taxon>Druskaviridae</taxon>
        <taxon>Hacavirus</taxon>
        <taxon>Hacavirus italiense</taxon>
        <taxon>Hacavirus HCTV1</taxon>
    </lineage>
</organism>
<feature type="transmembrane region" description="Helical" evidence="1">
    <location>
        <begin position="41"/>
        <end position="61"/>
    </location>
</feature>
<sequence>MSVPDDADDLPDGEGIQESADSLEEMDDEVTTGLRTYARTYVTGLFVVLVLGFAAAVYFDFISFSLNLTADVSVGYLVEYLAIAIVVLFVFFTAAMVLIAIPASFTAAIVRFAGGIVEAGQSEDDDES</sequence>
<name>R4THX0_9CAUD</name>
<gene>
    <name evidence="2" type="primary">28</name>
    <name evidence="2" type="ORF">DNAM5_28</name>
</gene>
<keyword evidence="1" id="KW-0472">Membrane</keyword>
<dbReference type="Proteomes" id="UP000202086">
    <property type="component" value="Segment"/>
</dbReference>
<keyword evidence="1" id="KW-1133">Transmembrane helix</keyword>
<dbReference type="KEGG" id="vg:16193600"/>
<reference evidence="2 3" key="1">
    <citation type="submission" date="2012-12" db="EMBL/GenBank/DDBJ databases">
        <authorList>
            <person name="Sencilo A."/>
            <person name="Jacobs-Sera D."/>
            <person name="Russell D.A."/>
            <person name="Ko C."/>
            <person name="Atanasova N."/>
            <person name="Osterlund E."/>
            <person name="Oksanen H.M."/>
            <person name="Bamford D.H."/>
            <person name="Hatfull G.F."/>
            <person name="Roine E."/>
            <person name="Hendrix R.W."/>
        </authorList>
    </citation>
    <scope>NUCLEOTIDE SEQUENCE [LARGE SCALE GENOMIC DNA]</scope>
</reference>
<accession>R4THX0</accession>
<dbReference type="RefSeq" id="YP_008059590.1">
    <property type="nucleotide sequence ID" value="NC_021330.1"/>
</dbReference>
<evidence type="ECO:0000313" key="3">
    <source>
        <dbReference type="Proteomes" id="UP000202086"/>
    </source>
</evidence>
<keyword evidence="3" id="KW-1185">Reference proteome</keyword>
<dbReference type="EMBL" id="KC292029">
    <property type="protein sequence ID" value="AGM11891.1"/>
    <property type="molecule type" value="Genomic_DNA"/>
</dbReference>
<keyword evidence="1" id="KW-0812">Transmembrane</keyword>